<evidence type="ECO:0000313" key="7">
    <source>
        <dbReference type="EMBL" id="CAB5074609.1"/>
    </source>
</evidence>
<dbReference type="EMBL" id="CAEZTY010000010">
    <property type="protein sequence ID" value="CAB4579168.1"/>
    <property type="molecule type" value="Genomic_DNA"/>
</dbReference>
<evidence type="ECO:0000313" key="5">
    <source>
        <dbReference type="EMBL" id="CAB4707625.1"/>
    </source>
</evidence>
<gene>
    <name evidence="3" type="ORF">UFOPK1762_00449</name>
    <name evidence="4" type="ORF">UFOPK1906_00296</name>
    <name evidence="5" type="ORF">UFOPK2624_00906</name>
    <name evidence="6" type="ORF">UFOPK3010_00720</name>
    <name evidence="2" type="ORF">UFOPK3331_00240</name>
    <name evidence="7" type="ORF">UFOPK4371_00344</name>
</gene>
<dbReference type="EMBL" id="CAEZVC010000009">
    <property type="protein sequence ID" value="CAB4614963.1"/>
    <property type="molecule type" value="Genomic_DNA"/>
</dbReference>
<dbReference type="EMBL" id="CAESAL010000005">
    <property type="protein sequence ID" value="CAB4331713.1"/>
    <property type="molecule type" value="Genomic_DNA"/>
</dbReference>
<sequence length="258" mass="26336">MGVIALAGLIVTTSGRAEASSCSGPLSGGEIRVVVVVDSSDLGGGASATCLVVPAGTTGSQLLARRSAELGTGSVRYGSSGLLCAIDGLPAAGCGDHNAGGFDYWGYFIGRSGSWVFGNINPFTRRLSDGDIEGWRYVRGGTGSAQDPAPRIVPSQSLFPSLRPGEPAFVEQPAAASGTVPSLSSSMTIDVSPEQTFDSLDVASIATTTLEPIAVEGVALASSRTSDSNLGRWFAIAAVFVLIAMMTGGAWIQTRRSQ</sequence>
<dbReference type="AlphaFoldDB" id="A0A6J6HR04"/>
<evidence type="ECO:0000313" key="3">
    <source>
        <dbReference type="EMBL" id="CAB4579168.1"/>
    </source>
</evidence>
<evidence type="ECO:0000313" key="2">
    <source>
        <dbReference type="EMBL" id="CAB4331713.1"/>
    </source>
</evidence>
<name>A0A6J6HR04_9ZZZZ</name>
<keyword evidence="1" id="KW-0472">Membrane</keyword>
<feature type="transmembrane region" description="Helical" evidence="1">
    <location>
        <begin position="233"/>
        <end position="252"/>
    </location>
</feature>
<dbReference type="EMBL" id="CAFAAM010000079">
    <property type="protein sequence ID" value="CAB4803386.1"/>
    <property type="molecule type" value="Genomic_DNA"/>
</dbReference>
<evidence type="ECO:0000313" key="4">
    <source>
        <dbReference type="EMBL" id="CAB4614963.1"/>
    </source>
</evidence>
<dbReference type="EMBL" id="CAFBRD010000010">
    <property type="protein sequence ID" value="CAB5074609.1"/>
    <property type="molecule type" value="Genomic_DNA"/>
</dbReference>
<dbReference type="EMBL" id="CAEZXY010000033">
    <property type="protein sequence ID" value="CAB4707625.1"/>
    <property type="molecule type" value="Genomic_DNA"/>
</dbReference>
<accession>A0A6J6HR04</accession>
<organism evidence="4">
    <name type="scientific">freshwater metagenome</name>
    <dbReference type="NCBI Taxonomy" id="449393"/>
    <lineage>
        <taxon>unclassified sequences</taxon>
        <taxon>metagenomes</taxon>
        <taxon>ecological metagenomes</taxon>
    </lineage>
</organism>
<protein>
    <submittedName>
        <fullName evidence="4">Unannotated protein</fullName>
    </submittedName>
</protein>
<evidence type="ECO:0000313" key="6">
    <source>
        <dbReference type="EMBL" id="CAB4803386.1"/>
    </source>
</evidence>
<evidence type="ECO:0000256" key="1">
    <source>
        <dbReference type="SAM" id="Phobius"/>
    </source>
</evidence>
<reference evidence="4" key="1">
    <citation type="submission" date="2020-05" db="EMBL/GenBank/DDBJ databases">
        <authorList>
            <person name="Chiriac C."/>
            <person name="Salcher M."/>
            <person name="Ghai R."/>
            <person name="Kavagutti S V."/>
        </authorList>
    </citation>
    <scope>NUCLEOTIDE SEQUENCE</scope>
</reference>
<keyword evidence="1" id="KW-0812">Transmembrane</keyword>
<proteinExistence type="predicted"/>
<keyword evidence="1" id="KW-1133">Transmembrane helix</keyword>